<name>A0AC34FIL4_9BILA</name>
<dbReference type="Proteomes" id="UP000887579">
    <property type="component" value="Unplaced"/>
</dbReference>
<dbReference type="WBParaSite" id="ES5_v2.g16457.t1">
    <property type="protein sequence ID" value="ES5_v2.g16457.t1"/>
    <property type="gene ID" value="ES5_v2.g16457"/>
</dbReference>
<evidence type="ECO:0000313" key="2">
    <source>
        <dbReference type="WBParaSite" id="ES5_v2.g16457.t1"/>
    </source>
</evidence>
<accession>A0AC34FIL4</accession>
<evidence type="ECO:0000313" key="1">
    <source>
        <dbReference type="Proteomes" id="UP000887579"/>
    </source>
</evidence>
<sequence length="303" mass="34215">MSSSEVGRKATITFSVVLTLIAMVLSIAAILTPSWQVVNLREYNSIHEHGLWLDCTRHSRDGGNVLLRRYSTITEPLHCVYKFDYDKYSGTFDLEDDNSPVGEVNRHKFYGWHTATLILLGLALLTGFMSVCIAICGCCYGSLALVYTVIMLVTLFLSSIAEGLFFFFSHRADNRFIKGIVGTYEQRVGLAFFLQMAACGFHFISFLVAIVSTYFSFTAHGGVLDNYSVQRSSRTNMTNIGRSMEFDSQMAGFQQNPNKSKIPPYYIKDEYPGFDSMPELHHARSYQSDINPPRIRRKSETCV</sequence>
<protein>
    <submittedName>
        <fullName evidence="2">Clc-like protein</fullName>
    </submittedName>
</protein>
<proteinExistence type="predicted"/>
<organism evidence="1 2">
    <name type="scientific">Panagrolaimus sp. ES5</name>
    <dbReference type="NCBI Taxonomy" id="591445"/>
    <lineage>
        <taxon>Eukaryota</taxon>
        <taxon>Metazoa</taxon>
        <taxon>Ecdysozoa</taxon>
        <taxon>Nematoda</taxon>
        <taxon>Chromadorea</taxon>
        <taxon>Rhabditida</taxon>
        <taxon>Tylenchina</taxon>
        <taxon>Panagrolaimomorpha</taxon>
        <taxon>Panagrolaimoidea</taxon>
        <taxon>Panagrolaimidae</taxon>
        <taxon>Panagrolaimus</taxon>
    </lineage>
</organism>
<reference evidence="2" key="1">
    <citation type="submission" date="2022-11" db="UniProtKB">
        <authorList>
            <consortium name="WormBaseParasite"/>
        </authorList>
    </citation>
    <scope>IDENTIFICATION</scope>
</reference>